<sequence>MDGRVKPGHDENMLSKKTKEPAFAPALVNSTQLNSRNNATLRTRLIEHDAIRKPLRTFRHHARAY</sequence>
<dbReference type="HOGENOM" id="CLU_2845515_0_0_5"/>
<dbReference type="KEGG" id="ocg:OCA5_c33550"/>
<feature type="region of interest" description="Disordered" evidence="1">
    <location>
        <begin position="1"/>
        <end position="20"/>
    </location>
</feature>
<proteinExistence type="predicted"/>
<accession>F8BTY7</accession>
<evidence type="ECO:0000313" key="3">
    <source>
        <dbReference type="Proteomes" id="UP000007730"/>
    </source>
</evidence>
<name>F8BTY7_AFIC5</name>
<keyword evidence="3" id="KW-1185">Reference proteome</keyword>
<organism evidence="2 3">
    <name type="scientific">Afipia carboxidovorans (strain ATCC 49405 / DSM 1227 / KCTC 32145 / OM5)</name>
    <name type="common">Oligotropha carboxidovorans</name>
    <dbReference type="NCBI Taxonomy" id="504832"/>
    <lineage>
        <taxon>Bacteria</taxon>
        <taxon>Pseudomonadati</taxon>
        <taxon>Pseudomonadota</taxon>
        <taxon>Alphaproteobacteria</taxon>
        <taxon>Hyphomicrobiales</taxon>
        <taxon>Nitrobacteraceae</taxon>
        <taxon>Afipia</taxon>
    </lineage>
</organism>
<dbReference type="AlphaFoldDB" id="F8BTY7"/>
<gene>
    <name evidence="2" type="ordered locus">OCA5_c33550</name>
</gene>
<reference evidence="2 3" key="1">
    <citation type="journal article" date="2011" name="J. Bacteriol.">
        <title>Complete genome sequences of the chemolithoautotrophic Oligotropha carboxidovorans strains OM4 and OM5.</title>
        <authorList>
            <person name="Volland S."/>
            <person name="Rachinger M."/>
            <person name="Strittmatter A."/>
            <person name="Daniel R."/>
            <person name="Gottschalk G."/>
            <person name="Meyer O."/>
        </authorList>
    </citation>
    <scope>NUCLEOTIDE SEQUENCE [LARGE SCALE GENOMIC DNA]</scope>
    <source>
        <strain evidence="3">ATCC 49405 / DSM 1227 / KCTC 32145 / OM5</strain>
    </source>
</reference>
<dbReference type="Proteomes" id="UP000007730">
    <property type="component" value="Chromosome"/>
</dbReference>
<evidence type="ECO:0000313" key="2">
    <source>
        <dbReference type="EMBL" id="AEI08029.1"/>
    </source>
</evidence>
<protein>
    <submittedName>
        <fullName evidence="2">Uncharacterized protein</fullName>
    </submittedName>
</protein>
<evidence type="ECO:0000256" key="1">
    <source>
        <dbReference type="SAM" id="MobiDB-lite"/>
    </source>
</evidence>
<dbReference type="EMBL" id="CP002826">
    <property type="protein sequence ID" value="AEI08029.1"/>
    <property type="molecule type" value="Genomic_DNA"/>
</dbReference>